<dbReference type="Proteomes" id="UP000274756">
    <property type="component" value="Unassembled WGS sequence"/>
</dbReference>
<evidence type="ECO:0000256" key="4">
    <source>
        <dbReference type="ARBA" id="ARBA00015653"/>
    </source>
</evidence>
<dbReference type="PRINTS" id="PR01348">
    <property type="entry name" value="ICLNCHANNEL"/>
</dbReference>
<accession>A0A0N4UQY0</accession>
<sequence length="199" mass="22514">MIILRDVVLPTTDIRLQCDVNCYVFRDSLGIGELYITENAITWKSKFSEMGFTLTYESIMIFAISRDHDSFASDCIYLTVDSNGADFSLEFGGETSDHDSEPTGSVIMRFVPSQDEKLEEIYHHLSVCQSMNASSENYLLGHDSDDDFYGNSGSCEEDREEEEGDEGLSAEGRANFERIMRNSRLNHFEGDGSDEMEQE</sequence>
<evidence type="ECO:0000313" key="11">
    <source>
        <dbReference type="Proteomes" id="UP000274756"/>
    </source>
</evidence>
<evidence type="ECO:0000256" key="7">
    <source>
        <dbReference type="ARBA" id="ARBA00045890"/>
    </source>
</evidence>
<dbReference type="InterPro" id="IPR003521">
    <property type="entry name" value="ICln"/>
</dbReference>
<evidence type="ECO:0000256" key="8">
    <source>
        <dbReference type="SAM" id="MobiDB-lite"/>
    </source>
</evidence>
<dbReference type="GO" id="GO:0006821">
    <property type="term" value="P:chloride transport"/>
    <property type="evidence" value="ECO:0007669"/>
    <property type="project" value="InterPro"/>
</dbReference>
<comment type="function">
    <text evidence="7">Involved in both the assembly of spliceosomal snRNPs and the methylation of Sm proteins. Chaperone that regulates the assembly of spliceosomal U1, U2, U4 and U5 small nuclear ribonucleoproteins (snRNPs), the building blocks of the spliceosome, and thereby plays an important role in the splicing of cellular pre-mRNAs. Most spliceosomal snRNPs contain a common set of Sm proteins SNRPB, SNRPD1, SNRPD2, SNRPD3, SNRPE, SNRPF and SNRPG that assemble in a heptameric protein ring on the Sm site of the small nuclear RNA to form the core snRNP (Sm core). In the cytosol, the Sm proteins SNRPD1, SNRPD2, SNRPE, SNRPF and SNRPG are trapped in an inactive 6S pICln-Sm complex by the chaperone CLNS1A that controls the assembly of the core snRNP. Dissociation by the SMN complex of CLNS1A from the trapped Sm proteins and their transfer to an SMN-Sm complex triggers the assembly of core snRNPs and their transport to the nucleus.</text>
</comment>
<dbReference type="AlphaFoldDB" id="A0A0N4UQY0"/>
<dbReference type="STRING" id="318479.A0A0N4UQY0"/>
<dbReference type="GO" id="GO:0005886">
    <property type="term" value="C:plasma membrane"/>
    <property type="evidence" value="ECO:0007669"/>
    <property type="project" value="InterPro"/>
</dbReference>
<dbReference type="GO" id="GO:0006884">
    <property type="term" value="P:cell volume homeostasis"/>
    <property type="evidence" value="ECO:0007669"/>
    <property type="project" value="InterPro"/>
</dbReference>
<keyword evidence="11" id="KW-1185">Reference proteome</keyword>
<evidence type="ECO:0000313" key="9">
    <source>
        <dbReference type="EMBL" id="VDN53926.1"/>
    </source>
</evidence>
<dbReference type="InterPro" id="IPR011993">
    <property type="entry name" value="PH-like_dom_sf"/>
</dbReference>
<reference evidence="9 11" key="2">
    <citation type="submission" date="2018-11" db="EMBL/GenBank/DDBJ databases">
        <authorList>
            <consortium name="Pathogen Informatics"/>
        </authorList>
    </citation>
    <scope>NUCLEOTIDE SEQUENCE [LARGE SCALE GENOMIC DNA]</scope>
</reference>
<dbReference type="InterPro" id="IPR039924">
    <property type="entry name" value="ICln/Lot5/Saf5"/>
</dbReference>
<reference evidence="12" key="1">
    <citation type="submission" date="2017-02" db="UniProtKB">
        <authorList>
            <consortium name="WormBaseParasite"/>
        </authorList>
    </citation>
    <scope>IDENTIFICATION</scope>
</reference>
<evidence type="ECO:0000256" key="3">
    <source>
        <dbReference type="ARBA" id="ARBA00007054"/>
    </source>
</evidence>
<name>A0A0N4UQY0_DRAME</name>
<evidence type="ECO:0000256" key="6">
    <source>
        <dbReference type="ARBA" id="ARBA00023242"/>
    </source>
</evidence>
<comment type="similarity">
    <text evidence="3">Belongs to the pICln (TC 1.A.47) family.</text>
</comment>
<dbReference type="GO" id="GO:0034709">
    <property type="term" value="C:methylosome"/>
    <property type="evidence" value="ECO:0007669"/>
    <property type="project" value="InterPro"/>
</dbReference>
<protein>
    <recommendedName>
        <fullName evidence="4">Methylosome subunit pICln</fullName>
    </recommendedName>
</protein>
<dbReference type="PANTHER" id="PTHR21399">
    <property type="entry name" value="CHLORIDE CONDUCTANCE REGULATORY PROTEIN ICLN"/>
    <property type="match status" value="1"/>
</dbReference>
<organism evidence="10 12">
    <name type="scientific">Dracunculus medinensis</name>
    <name type="common">Guinea worm</name>
    <dbReference type="NCBI Taxonomy" id="318479"/>
    <lineage>
        <taxon>Eukaryota</taxon>
        <taxon>Metazoa</taxon>
        <taxon>Ecdysozoa</taxon>
        <taxon>Nematoda</taxon>
        <taxon>Chromadorea</taxon>
        <taxon>Rhabditida</taxon>
        <taxon>Spirurina</taxon>
        <taxon>Dracunculoidea</taxon>
        <taxon>Dracunculidae</taxon>
        <taxon>Dracunculus</taxon>
    </lineage>
</organism>
<evidence type="ECO:0000313" key="10">
    <source>
        <dbReference type="Proteomes" id="UP000038040"/>
    </source>
</evidence>
<evidence type="ECO:0000256" key="1">
    <source>
        <dbReference type="ARBA" id="ARBA00004123"/>
    </source>
</evidence>
<dbReference type="WBParaSite" id="DME_0001044301-mRNA-1">
    <property type="protein sequence ID" value="DME_0001044301-mRNA-1"/>
    <property type="gene ID" value="DME_0001044301"/>
</dbReference>
<dbReference type="GO" id="GO:0005681">
    <property type="term" value="C:spliceosomal complex"/>
    <property type="evidence" value="ECO:0007669"/>
    <property type="project" value="TreeGrafter"/>
</dbReference>
<evidence type="ECO:0000256" key="5">
    <source>
        <dbReference type="ARBA" id="ARBA00022490"/>
    </source>
</evidence>
<feature type="region of interest" description="Disordered" evidence="8">
    <location>
        <begin position="149"/>
        <end position="175"/>
    </location>
</feature>
<proteinExistence type="inferred from homology"/>
<dbReference type="Pfam" id="PF03517">
    <property type="entry name" value="Voldacs"/>
    <property type="match status" value="1"/>
</dbReference>
<comment type="subcellular location">
    <subcellularLocation>
        <location evidence="2">Cytoplasm</location>
    </subcellularLocation>
    <subcellularLocation>
        <location evidence="1">Nucleus</location>
    </subcellularLocation>
</comment>
<dbReference type="GO" id="GO:0000387">
    <property type="term" value="P:spliceosomal snRNP assembly"/>
    <property type="evidence" value="ECO:0007669"/>
    <property type="project" value="InterPro"/>
</dbReference>
<dbReference type="GO" id="GO:0034715">
    <property type="term" value="C:pICln-Sm protein complex"/>
    <property type="evidence" value="ECO:0007669"/>
    <property type="project" value="InterPro"/>
</dbReference>
<dbReference type="Gene3D" id="2.30.29.30">
    <property type="entry name" value="Pleckstrin-homology domain (PH domain)/Phosphotyrosine-binding domain (PTB)"/>
    <property type="match status" value="1"/>
</dbReference>
<dbReference type="GO" id="GO:0005829">
    <property type="term" value="C:cytosol"/>
    <property type="evidence" value="ECO:0007669"/>
    <property type="project" value="InterPro"/>
</dbReference>
<dbReference type="PANTHER" id="PTHR21399:SF0">
    <property type="entry name" value="METHYLOSOME SUBUNIT PICLN"/>
    <property type="match status" value="1"/>
</dbReference>
<evidence type="ECO:0000313" key="12">
    <source>
        <dbReference type="WBParaSite" id="DME_0001044301-mRNA-1"/>
    </source>
</evidence>
<keyword evidence="5" id="KW-0963">Cytoplasm</keyword>
<dbReference type="Proteomes" id="UP000038040">
    <property type="component" value="Unplaced"/>
</dbReference>
<feature type="compositionally biased region" description="Acidic residues" evidence="8">
    <location>
        <begin position="155"/>
        <end position="168"/>
    </location>
</feature>
<keyword evidence="6" id="KW-0539">Nucleus</keyword>
<dbReference type="GO" id="GO:0045292">
    <property type="term" value="P:mRNA cis splicing, via spliceosome"/>
    <property type="evidence" value="ECO:0007669"/>
    <property type="project" value="TreeGrafter"/>
</dbReference>
<evidence type="ECO:0000256" key="2">
    <source>
        <dbReference type="ARBA" id="ARBA00004496"/>
    </source>
</evidence>
<dbReference type="OrthoDB" id="19714at2759"/>
<gene>
    <name evidence="9" type="ORF">DME_LOCUS3899</name>
</gene>
<dbReference type="EMBL" id="UYYG01000212">
    <property type="protein sequence ID" value="VDN53926.1"/>
    <property type="molecule type" value="Genomic_DNA"/>
</dbReference>